<dbReference type="Proteomes" id="UP000256913">
    <property type="component" value="Unassembled WGS sequence"/>
</dbReference>
<gene>
    <name evidence="2" type="ORF">DFJ67_0704</name>
</gene>
<reference evidence="2 3" key="1">
    <citation type="submission" date="2018-08" db="EMBL/GenBank/DDBJ databases">
        <title>Sequencing the genomes of 1000 actinobacteria strains.</title>
        <authorList>
            <person name="Klenk H.-P."/>
        </authorList>
    </citation>
    <scope>NUCLEOTIDE SEQUENCE [LARGE SCALE GENOMIC DNA]</scope>
    <source>
        <strain evidence="2 3">DSM 44099</strain>
    </source>
</reference>
<dbReference type="SUPFAM" id="SSF82171">
    <property type="entry name" value="DPP6 N-terminal domain-like"/>
    <property type="match status" value="1"/>
</dbReference>
<sequence length="419" mass="44887">MTALKGLLGEIAEQANLYDSTERAIVVAQRRRRLTRIAPVAAALALVVGVGGVWLPLRPDSDTAVLGPAPTADWLPRTLELPRADPPPLPTDRGVAPASLSYIPANPPDSTGEILVTEDGKQYTVIPRADKRTHIGGISPDGRWLVTVRNGYEVQLRDLTGTDERVVARIEGVGEVKWSSDGRWLAIHVARTSVGPDATEPGNEQVINRALLIDMSSGDRRELSISNSPDTVITAVLPSGDLVVRDITEGSIVEARVLDQAGHQRRRIAVDVRAKLTAAERQPQTADHVNVEQTLLPDGHTLLVRTYRERAATNGQPFMIPVPDDVLAIDLDSAVVTRRYAMPDPDPVQPNIDGLSDTACDCRAAAGPLPGGMLFFHNGRQGTGGPTALELLDLSTGQLRVVTTIAGPVFLIGAIRVSN</sequence>
<protein>
    <recommendedName>
        <fullName evidence="4">WD40 repeat protein</fullName>
    </recommendedName>
</protein>
<organism evidence="2 3">
    <name type="scientific">Asanoa ferruginea</name>
    <dbReference type="NCBI Taxonomy" id="53367"/>
    <lineage>
        <taxon>Bacteria</taxon>
        <taxon>Bacillati</taxon>
        <taxon>Actinomycetota</taxon>
        <taxon>Actinomycetes</taxon>
        <taxon>Micromonosporales</taxon>
        <taxon>Micromonosporaceae</taxon>
        <taxon>Asanoa</taxon>
    </lineage>
</organism>
<proteinExistence type="predicted"/>
<dbReference type="AlphaFoldDB" id="A0A3D9ZBS2"/>
<comment type="caution">
    <text evidence="2">The sequence shown here is derived from an EMBL/GenBank/DDBJ whole genome shotgun (WGS) entry which is preliminary data.</text>
</comment>
<dbReference type="RefSeq" id="WP_116066523.1">
    <property type="nucleotide sequence ID" value="NZ_BONB01000001.1"/>
</dbReference>
<evidence type="ECO:0000313" key="3">
    <source>
        <dbReference type="Proteomes" id="UP000256913"/>
    </source>
</evidence>
<evidence type="ECO:0000313" key="2">
    <source>
        <dbReference type="EMBL" id="REF94761.1"/>
    </source>
</evidence>
<accession>A0A3D9ZBS2</accession>
<dbReference type="InterPro" id="IPR011042">
    <property type="entry name" value="6-blade_b-propeller_TolB-like"/>
</dbReference>
<dbReference type="Gene3D" id="2.120.10.30">
    <property type="entry name" value="TolB, C-terminal domain"/>
    <property type="match status" value="1"/>
</dbReference>
<dbReference type="EMBL" id="QUMQ01000001">
    <property type="protein sequence ID" value="REF94761.1"/>
    <property type="molecule type" value="Genomic_DNA"/>
</dbReference>
<keyword evidence="1" id="KW-0472">Membrane</keyword>
<keyword evidence="3" id="KW-1185">Reference proteome</keyword>
<name>A0A3D9ZBS2_9ACTN</name>
<evidence type="ECO:0000256" key="1">
    <source>
        <dbReference type="SAM" id="Phobius"/>
    </source>
</evidence>
<evidence type="ECO:0008006" key="4">
    <source>
        <dbReference type="Google" id="ProtNLM"/>
    </source>
</evidence>
<keyword evidence="1" id="KW-1133">Transmembrane helix</keyword>
<keyword evidence="1" id="KW-0812">Transmembrane</keyword>
<dbReference type="OrthoDB" id="3403802at2"/>
<feature type="transmembrane region" description="Helical" evidence="1">
    <location>
        <begin position="37"/>
        <end position="57"/>
    </location>
</feature>